<dbReference type="GeneID" id="19465221"/>
<name>S3D5X3_GLAL2</name>
<gene>
    <name evidence="1" type="ORF">GLAREA_06167</name>
</gene>
<protein>
    <submittedName>
        <fullName evidence="1">Uncharacterized protein</fullName>
    </submittedName>
</protein>
<evidence type="ECO:0000313" key="2">
    <source>
        <dbReference type="Proteomes" id="UP000016922"/>
    </source>
</evidence>
<reference evidence="1 2" key="1">
    <citation type="journal article" date="2013" name="BMC Genomics">
        <title>Genomics-driven discovery of the pneumocandin biosynthetic gene cluster in the fungus Glarea lozoyensis.</title>
        <authorList>
            <person name="Chen L."/>
            <person name="Yue Q."/>
            <person name="Zhang X."/>
            <person name="Xiang M."/>
            <person name="Wang C."/>
            <person name="Li S."/>
            <person name="Che Y."/>
            <person name="Ortiz-Lopez F.J."/>
            <person name="Bills G.F."/>
            <person name="Liu X."/>
            <person name="An Z."/>
        </authorList>
    </citation>
    <scope>NUCLEOTIDE SEQUENCE [LARGE SCALE GENOMIC DNA]</scope>
    <source>
        <strain evidence="2">ATCC 20868 / MF5171</strain>
    </source>
</reference>
<dbReference type="KEGG" id="glz:GLAREA_06167"/>
<dbReference type="Proteomes" id="UP000016922">
    <property type="component" value="Unassembled WGS sequence"/>
</dbReference>
<dbReference type="EMBL" id="KE145358">
    <property type="protein sequence ID" value="EPE33155.1"/>
    <property type="molecule type" value="Genomic_DNA"/>
</dbReference>
<evidence type="ECO:0000313" key="1">
    <source>
        <dbReference type="EMBL" id="EPE33155.1"/>
    </source>
</evidence>
<keyword evidence="2" id="KW-1185">Reference proteome</keyword>
<sequence>MCRARRSFQLISICRMHGILMRGAEIIVEKGQFVGTRFALTCILELLSKDQWNSGLKTSTVRWIEKFDEMETQRENGGGGSADEQMEKLKIFLNDVTETLAVKLKPYDDEVAGEVTQ</sequence>
<organism evidence="1 2">
    <name type="scientific">Glarea lozoyensis (strain ATCC 20868 / MF5171)</name>
    <dbReference type="NCBI Taxonomy" id="1116229"/>
    <lineage>
        <taxon>Eukaryota</taxon>
        <taxon>Fungi</taxon>
        <taxon>Dikarya</taxon>
        <taxon>Ascomycota</taxon>
        <taxon>Pezizomycotina</taxon>
        <taxon>Leotiomycetes</taxon>
        <taxon>Helotiales</taxon>
        <taxon>Helotiaceae</taxon>
        <taxon>Glarea</taxon>
    </lineage>
</organism>
<dbReference type="AlphaFoldDB" id="S3D5X3"/>
<proteinExistence type="predicted"/>
<dbReference type="RefSeq" id="XP_008079772.1">
    <property type="nucleotide sequence ID" value="XM_008081581.1"/>
</dbReference>
<accession>S3D5X3</accession>
<dbReference type="HOGENOM" id="CLU_2085058_0_0_1"/>